<evidence type="ECO:0000256" key="7">
    <source>
        <dbReference type="ARBA" id="ARBA00022968"/>
    </source>
</evidence>
<evidence type="ECO:0000259" key="13">
    <source>
        <dbReference type="Pfam" id="PF04413"/>
    </source>
</evidence>
<dbReference type="EMBL" id="WMEX01000007">
    <property type="protein sequence ID" value="MYL27647.1"/>
    <property type="molecule type" value="Genomic_DNA"/>
</dbReference>
<dbReference type="Pfam" id="PF04413">
    <property type="entry name" value="Glycos_transf_N"/>
    <property type="match status" value="1"/>
</dbReference>
<dbReference type="EC" id="2.4.99.12" evidence="4 12"/>
<dbReference type="GO" id="GO:0043842">
    <property type="term" value="F:Kdo transferase activity"/>
    <property type="evidence" value="ECO:0007669"/>
    <property type="project" value="UniProtKB-EC"/>
</dbReference>
<feature type="domain" description="3-deoxy-D-manno-octulosonic-acid transferase N-terminal" evidence="13">
    <location>
        <begin position="33"/>
        <end position="210"/>
    </location>
</feature>
<organism evidence="14 15">
    <name type="scientific">Vreelandella halophila</name>
    <dbReference type="NCBI Taxonomy" id="86177"/>
    <lineage>
        <taxon>Bacteria</taxon>
        <taxon>Pseudomonadati</taxon>
        <taxon>Pseudomonadota</taxon>
        <taxon>Gammaproteobacteria</taxon>
        <taxon>Oceanospirillales</taxon>
        <taxon>Halomonadaceae</taxon>
        <taxon>Vreelandella</taxon>
    </lineage>
</organism>
<dbReference type="SUPFAM" id="SSF53756">
    <property type="entry name" value="UDP-Glycosyltransferase/glycogen phosphorylase"/>
    <property type="match status" value="1"/>
</dbReference>
<comment type="pathway">
    <text evidence="2 12">Bacterial outer membrane biogenesis; LPS core biosynthesis.</text>
</comment>
<proteinExistence type="inferred from homology"/>
<dbReference type="PANTHER" id="PTHR42755">
    <property type="entry name" value="3-DEOXY-MANNO-OCTULOSONATE CYTIDYLYLTRANSFERASE"/>
    <property type="match status" value="1"/>
</dbReference>
<dbReference type="AlphaFoldDB" id="A0A9X4YDH3"/>
<evidence type="ECO:0000256" key="9">
    <source>
        <dbReference type="ARBA" id="ARBA00049183"/>
    </source>
</evidence>
<keyword evidence="6 12" id="KW-0808">Transferase</keyword>
<evidence type="ECO:0000256" key="2">
    <source>
        <dbReference type="ARBA" id="ARBA00004713"/>
    </source>
</evidence>
<dbReference type="Gene3D" id="3.40.50.11720">
    <property type="entry name" value="3-Deoxy-D-manno-octulosonic-acid transferase, N-terminal domain"/>
    <property type="match status" value="1"/>
</dbReference>
<dbReference type="RefSeq" id="WP_160899273.1">
    <property type="nucleotide sequence ID" value="NZ_WMEX01000007.1"/>
</dbReference>
<dbReference type="PANTHER" id="PTHR42755:SF1">
    <property type="entry name" value="3-DEOXY-D-MANNO-OCTULOSONIC ACID TRANSFERASE, MITOCHONDRIAL-RELATED"/>
    <property type="match status" value="1"/>
</dbReference>
<sequence>MARWLYSLLLTLLLPGILAFLWYRGLKDRRYRERWPERLGYGPVPENAGILWIHAASVGEVIAAAPMVRALREQAPDRQILVTTMTPTGAERVRAAFGDQVMHAYIPLDLPWMVNAFIRRVKPSGLVIMETEVWPNLVNACARRGIPVILANARLSEKSASGYARVAPLTLPAFRSLDWIAAQSDADAQRFRAMGVRSQQLSVTGSIKYDLRIPEAVRDEAAALRESFGEGRPVWIAASTHDGEDEPVLAAHRRLLERYPRALLVLVPRHPERFDAVARLTEQQGLTLARRTAADDPASAQVYLADTMGELLMLFGCADIAFIGGSLIERGGHNPLEAAAWSLPVLTGPNVFNFVSVFERLADEQAVRFVDGTDALAAVLEELVGAASEREALGQRGRAVVDANQGAVARLVEGVLRRLPDY</sequence>
<dbReference type="Gene3D" id="3.40.50.2000">
    <property type="entry name" value="Glycogen Phosphorylase B"/>
    <property type="match status" value="1"/>
</dbReference>
<dbReference type="InterPro" id="IPR007507">
    <property type="entry name" value="Glycos_transf_N"/>
</dbReference>
<reference evidence="14 15" key="1">
    <citation type="submission" date="2019-11" db="EMBL/GenBank/DDBJ databases">
        <title>Genome sequences of 17 halophilic strains isolated from different environments.</title>
        <authorList>
            <person name="Furrow R.E."/>
        </authorList>
    </citation>
    <scope>NUCLEOTIDE SEQUENCE [LARGE SCALE GENOMIC DNA]</scope>
    <source>
        <strain evidence="14 15">22507_15_FS</strain>
    </source>
</reference>
<dbReference type="GO" id="GO:0009245">
    <property type="term" value="P:lipid A biosynthetic process"/>
    <property type="evidence" value="ECO:0007669"/>
    <property type="project" value="TreeGrafter"/>
</dbReference>
<keyword evidence="7" id="KW-0812">Transmembrane</keyword>
<dbReference type="GO" id="GO:0005886">
    <property type="term" value="C:plasma membrane"/>
    <property type="evidence" value="ECO:0007669"/>
    <property type="project" value="UniProtKB-SubCell"/>
</dbReference>
<comment type="subcellular location">
    <subcellularLocation>
        <location evidence="1">Cell inner membrane</location>
        <topology evidence="1">Single-pass membrane protein</topology>
        <orientation evidence="1">Cytoplasmic side</orientation>
    </subcellularLocation>
    <subcellularLocation>
        <location evidence="12">Cell membrane</location>
    </subcellularLocation>
</comment>
<evidence type="ECO:0000256" key="1">
    <source>
        <dbReference type="ARBA" id="ARBA00004388"/>
    </source>
</evidence>
<keyword evidence="12" id="KW-0472">Membrane</keyword>
<evidence type="ECO:0000256" key="6">
    <source>
        <dbReference type="ARBA" id="ARBA00022679"/>
    </source>
</evidence>
<comment type="caution">
    <text evidence="14">The sequence shown here is derived from an EMBL/GenBank/DDBJ whole genome shotgun (WGS) entry which is preliminary data.</text>
</comment>
<keyword evidence="7" id="KW-0735">Signal-anchor</keyword>
<evidence type="ECO:0000256" key="4">
    <source>
        <dbReference type="ARBA" id="ARBA00012621"/>
    </source>
</evidence>
<dbReference type="InterPro" id="IPR038107">
    <property type="entry name" value="Glycos_transf_N_sf"/>
</dbReference>
<evidence type="ECO:0000256" key="10">
    <source>
        <dbReference type="PIRSR" id="PIRSR639901-1"/>
    </source>
</evidence>
<evidence type="ECO:0000256" key="5">
    <source>
        <dbReference type="ARBA" id="ARBA00019077"/>
    </source>
</evidence>
<dbReference type="InterPro" id="IPR039901">
    <property type="entry name" value="Kdotransferase"/>
</dbReference>
<evidence type="ECO:0000256" key="8">
    <source>
        <dbReference type="ARBA" id="ARBA00031445"/>
    </source>
</evidence>
<feature type="site" description="Transition state stabilizer" evidence="11">
    <location>
        <position position="130"/>
    </location>
</feature>
<accession>A0A9X4YDH3</accession>
<dbReference type="FunFam" id="3.40.50.11720:FF:000001">
    <property type="entry name" value="3-deoxy-D-manno-octulosonic acid transferase"/>
    <property type="match status" value="1"/>
</dbReference>
<comment type="catalytic activity">
    <reaction evidence="9 12">
        <text>lipid IVA (E. coli) + CMP-3-deoxy-beta-D-manno-octulosonate = alpha-Kdo-(2-&gt;6)-lipid IVA (E. coli) + CMP + H(+)</text>
        <dbReference type="Rhea" id="RHEA:28066"/>
        <dbReference type="ChEBI" id="CHEBI:15378"/>
        <dbReference type="ChEBI" id="CHEBI:58603"/>
        <dbReference type="ChEBI" id="CHEBI:60364"/>
        <dbReference type="ChEBI" id="CHEBI:60377"/>
        <dbReference type="ChEBI" id="CHEBI:85987"/>
        <dbReference type="EC" id="2.4.99.12"/>
    </reaction>
</comment>
<evidence type="ECO:0000256" key="11">
    <source>
        <dbReference type="PIRSR" id="PIRSR639901-2"/>
    </source>
</evidence>
<keyword evidence="12" id="KW-0448">Lipopolysaccharide biosynthesis</keyword>
<keyword evidence="15" id="KW-1185">Reference proteome</keyword>
<feature type="site" description="Transition state stabilizer" evidence="11">
    <location>
        <position position="208"/>
    </location>
</feature>
<evidence type="ECO:0000256" key="3">
    <source>
        <dbReference type="ARBA" id="ARBA00006380"/>
    </source>
</evidence>
<dbReference type="GO" id="GO:0009244">
    <property type="term" value="P:lipopolysaccharide core region biosynthetic process"/>
    <property type="evidence" value="ECO:0007669"/>
    <property type="project" value="UniProtKB-UniRule"/>
</dbReference>
<evidence type="ECO:0000313" key="15">
    <source>
        <dbReference type="Proteomes" id="UP000460751"/>
    </source>
</evidence>
<evidence type="ECO:0000313" key="14">
    <source>
        <dbReference type="EMBL" id="MYL27647.1"/>
    </source>
</evidence>
<evidence type="ECO:0000256" key="12">
    <source>
        <dbReference type="RuleBase" id="RU365103"/>
    </source>
</evidence>
<name>A0A9X4YDH3_9GAMM</name>
<keyword evidence="12" id="KW-1003">Cell membrane</keyword>
<comment type="similarity">
    <text evidence="3">Belongs to the glycosyltransferase group 1 family. Glycosyltransferase 30 subfamily.</text>
</comment>
<protein>
    <recommendedName>
        <fullName evidence="5 12">3-deoxy-D-manno-octulosonic acid transferase</fullName>
        <shortName evidence="12">Kdo transferase</shortName>
        <ecNumber evidence="4 12">2.4.99.12</ecNumber>
    </recommendedName>
    <alternativeName>
        <fullName evidence="8 12">Lipid IV(A) 3-deoxy-D-manno-octulosonic acid transferase</fullName>
    </alternativeName>
</protein>
<feature type="active site" description="Proton acceptor" evidence="10">
    <location>
        <position position="60"/>
    </location>
</feature>
<gene>
    <name evidence="14" type="ORF">GLW01_12705</name>
</gene>
<dbReference type="OrthoDB" id="9789797at2"/>
<dbReference type="FunFam" id="3.40.50.2000:FF:000032">
    <property type="entry name" value="3-deoxy-D-manno-octulosonic acid transferase"/>
    <property type="match status" value="1"/>
</dbReference>
<dbReference type="NCBIfam" id="NF004388">
    <property type="entry name" value="PRK05749.1-4"/>
    <property type="match status" value="1"/>
</dbReference>
<dbReference type="Proteomes" id="UP000460751">
    <property type="component" value="Unassembled WGS sequence"/>
</dbReference>
<comment type="function">
    <text evidence="12">Involved in lipopolysaccharide (LPS) biosynthesis. Catalyzes the transfer of 3-deoxy-D-manno-octulosonate (Kdo) residue(s) from CMP-Kdo to lipid IV(A), the tetraacyldisaccharide-1,4'-bisphosphate precursor of lipid A.</text>
</comment>